<dbReference type="Proteomes" id="UP000250123">
    <property type="component" value="Chromosome SHEWBE"/>
</dbReference>
<sequence length="46" mass="5013">MANSAENRPINEQILGKSLAKDNILGRGCWLFMVSTGGMLSSQIIF</sequence>
<organism evidence="1 2">
    <name type="scientific">Shewanella benthica</name>
    <dbReference type="NCBI Taxonomy" id="43661"/>
    <lineage>
        <taxon>Bacteria</taxon>
        <taxon>Pseudomonadati</taxon>
        <taxon>Pseudomonadota</taxon>
        <taxon>Gammaproteobacteria</taxon>
        <taxon>Alteromonadales</taxon>
        <taxon>Shewanellaceae</taxon>
        <taxon>Shewanella</taxon>
    </lineage>
</organism>
<dbReference type="AlphaFoldDB" id="A0A330M5Z0"/>
<gene>
    <name evidence="1" type="ORF">SHEWBE_2477</name>
</gene>
<evidence type="ECO:0000313" key="2">
    <source>
        <dbReference type="Proteomes" id="UP000250123"/>
    </source>
</evidence>
<accession>A0A330M5Z0</accession>
<protein>
    <submittedName>
        <fullName evidence="1">Uncharacterized protein</fullName>
    </submittedName>
</protein>
<dbReference type="KEGG" id="sbk:SHEWBE_2477"/>
<evidence type="ECO:0000313" key="1">
    <source>
        <dbReference type="EMBL" id="SQH76440.1"/>
    </source>
</evidence>
<reference evidence="2" key="1">
    <citation type="submission" date="2018-06" db="EMBL/GenBank/DDBJ databases">
        <authorList>
            <person name="Cea G.-C."/>
            <person name="William W."/>
        </authorList>
    </citation>
    <scope>NUCLEOTIDE SEQUENCE [LARGE SCALE GENOMIC DNA]</scope>
    <source>
        <strain evidence="2">DB21MT-2</strain>
    </source>
</reference>
<proteinExistence type="predicted"/>
<dbReference type="EMBL" id="LS483452">
    <property type="protein sequence ID" value="SQH76440.1"/>
    <property type="molecule type" value="Genomic_DNA"/>
</dbReference>
<name>A0A330M5Z0_9GAMM</name>